<name>A0A0S6W6W9_VECG1</name>
<feature type="binding site" evidence="10">
    <location>
        <begin position="183"/>
        <end position="185"/>
    </location>
    <ligand>
        <name>substrate</name>
    </ligand>
</feature>
<accession>A0A0S6W6W9</accession>
<comment type="cofactor">
    <cofactor evidence="10 13">
        <name>a divalent metal cation</name>
        <dbReference type="ChEBI" id="CHEBI:60240"/>
    </cofactor>
    <text evidence="10 13">Binds 1 divalent metal cation per subunit.</text>
</comment>
<feature type="binding site" evidence="14">
    <location>
        <position position="185"/>
    </location>
    <ligand>
        <name>substrate</name>
    </ligand>
</feature>
<evidence type="ECO:0000256" key="6">
    <source>
        <dbReference type="ARBA" id="ARBA00009541"/>
    </source>
</evidence>
<comment type="catalytic activity">
    <reaction evidence="1 10 11">
        <text>D-ribulose 5-phosphate = D-xylulose 5-phosphate</text>
        <dbReference type="Rhea" id="RHEA:13677"/>
        <dbReference type="ChEBI" id="CHEBI:57737"/>
        <dbReference type="ChEBI" id="CHEBI:58121"/>
        <dbReference type="EC" id="5.1.3.1"/>
    </reaction>
</comment>
<dbReference type="PIRSF" id="PIRSF001461">
    <property type="entry name" value="RPE"/>
    <property type="match status" value="1"/>
</dbReference>
<feature type="binding site" evidence="10 13">
    <location>
        <position position="42"/>
    </location>
    <ligand>
        <name>a divalent metal cation</name>
        <dbReference type="ChEBI" id="CHEBI:60240"/>
    </ligand>
</feature>
<dbReference type="GO" id="GO:0046872">
    <property type="term" value="F:metal ion binding"/>
    <property type="evidence" value="ECO:0007669"/>
    <property type="project" value="UniProtKB-UniRule"/>
</dbReference>
<evidence type="ECO:0000256" key="4">
    <source>
        <dbReference type="ARBA" id="ARBA00001947"/>
    </source>
</evidence>
<dbReference type="AlphaFoldDB" id="A0A0S6W6W9"/>
<organism evidence="15 16">
    <name type="scientific">Vecturithrix granuli</name>
    <dbReference type="NCBI Taxonomy" id="1499967"/>
    <lineage>
        <taxon>Bacteria</taxon>
        <taxon>Candidatus Moduliflexota</taxon>
        <taxon>Candidatus Vecturitrichia</taxon>
        <taxon>Candidatus Vecturitrichales</taxon>
        <taxon>Candidatus Vecturitrichaceae</taxon>
        <taxon>Candidatus Vecturithrix</taxon>
    </lineage>
</organism>
<dbReference type="GO" id="GO:0004750">
    <property type="term" value="F:D-ribulose-phosphate 3-epimerase activity"/>
    <property type="evidence" value="ECO:0007669"/>
    <property type="project" value="UniProtKB-UniRule"/>
</dbReference>
<evidence type="ECO:0000313" key="15">
    <source>
        <dbReference type="EMBL" id="GAK55413.1"/>
    </source>
</evidence>
<comment type="pathway">
    <text evidence="10">Carbohydrate degradation.</text>
</comment>
<keyword evidence="8 10" id="KW-0479">Metal-binding</keyword>
<keyword evidence="10 11" id="KW-0119">Carbohydrate metabolism</keyword>
<keyword evidence="13" id="KW-0862">Zinc</keyword>
<dbReference type="Pfam" id="PF00834">
    <property type="entry name" value="Ribul_P_3_epim"/>
    <property type="match status" value="1"/>
</dbReference>
<dbReference type="GO" id="GO:0019323">
    <property type="term" value="P:pentose catabolic process"/>
    <property type="evidence" value="ECO:0007669"/>
    <property type="project" value="UniProtKB-UniRule"/>
</dbReference>
<dbReference type="InterPro" id="IPR026019">
    <property type="entry name" value="Ribul_P_3_epim"/>
</dbReference>
<dbReference type="EC" id="5.1.3.1" evidence="7 10"/>
<dbReference type="HAMAP" id="MF_02227">
    <property type="entry name" value="RPE"/>
    <property type="match status" value="1"/>
</dbReference>
<feature type="active site" description="Proton acceptor" evidence="10 12">
    <location>
        <position position="42"/>
    </location>
</feature>
<comment type="similarity">
    <text evidence="6 10 11">Belongs to the ribulose-phosphate 3-epimerase family.</text>
</comment>
<evidence type="ECO:0000256" key="13">
    <source>
        <dbReference type="PIRSR" id="PIRSR001461-2"/>
    </source>
</evidence>
<dbReference type="EMBL" id="DF820463">
    <property type="protein sequence ID" value="GAK55413.1"/>
    <property type="molecule type" value="Genomic_DNA"/>
</dbReference>
<keyword evidence="13" id="KW-0170">Cobalt</keyword>
<feature type="binding site" evidence="10 14">
    <location>
        <begin position="149"/>
        <end position="152"/>
    </location>
    <ligand>
        <name>substrate</name>
    </ligand>
</feature>
<evidence type="ECO:0000256" key="11">
    <source>
        <dbReference type="PIRNR" id="PIRNR001461"/>
    </source>
</evidence>
<dbReference type="NCBIfam" id="NF004076">
    <property type="entry name" value="PRK05581.1-4"/>
    <property type="match status" value="1"/>
</dbReference>
<evidence type="ECO:0000256" key="2">
    <source>
        <dbReference type="ARBA" id="ARBA00001936"/>
    </source>
</evidence>
<dbReference type="FunFam" id="3.20.20.70:FF:000004">
    <property type="entry name" value="Ribulose-phosphate 3-epimerase"/>
    <property type="match status" value="1"/>
</dbReference>
<proteinExistence type="inferred from homology"/>
<evidence type="ECO:0000256" key="14">
    <source>
        <dbReference type="PIRSR" id="PIRSR001461-3"/>
    </source>
</evidence>
<feature type="binding site" evidence="10 13">
    <location>
        <position position="183"/>
    </location>
    <ligand>
        <name>a divalent metal cation</name>
        <dbReference type="ChEBI" id="CHEBI:60240"/>
    </ligand>
</feature>
<feature type="active site" description="Proton donor" evidence="10 12">
    <location>
        <position position="183"/>
    </location>
</feature>
<dbReference type="NCBIfam" id="TIGR01163">
    <property type="entry name" value="rpe"/>
    <property type="match status" value="1"/>
</dbReference>
<comment type="cofactor">
    <cofactor evidence="5">
        <name>Fe(2+)</name>
        <dbReference type="ChEBI" id="CHEBI:29033"/>
    </cofactor>
</comment>
<dbReference type="InterPro" id="IPR013785">
    <property type="entry name" value="Aldolase_TIM"/>
</dbReference>
<dbReference type="GO" id="GO:0006098">
    <property type="term" value="P:pentose-phosphate shunt"/>
    <property type="evidence" value="ECO:0007669"/>
    <property type="project" value="UniProtKB-UniRule"/>
</dbReference>
<keyword evidence="9 10" id="KW-0413">Isomerase</keyword>
<dbReference type="Gene3D" id="3.20.20.70">
    <property type="entry name" value="Aldolase class I"/>
    <property type="match status" value="1"/>
</dbReference>
<evidence type="ECO:0000256" key="8">
    <source>
        <dbReference type="ARBA" id="ARBA00022723"/>
    </source>
</evidence>
<evidence type="ECO:0000313" key="16">
    <source>
        <dbReference type="Proteomes" id="UP000030661"/>
    </source>
</evidence>
<feature type="binding site" evidence="10 14">
    <location>
        <position position="15"/>
    </location>
    <ligand>
        <name>substrate</name>
    </ligand>
</feature>
<sequence length="227" mass="24705">MTEDDLYVMIKIAPSILSADFACLKHDIEVVECGGADILHVDVMDGHFVPNLTLGPPVVKAIKKYTKLPLDVHLMMTNPDAFIEQFAQSGANYLTVHVEVCHHLHRTIQEIKKHGMKAGVSLNPATSLSLIDSILGDVDLILIMSVNPGFGGQQFIPFSLPKIRQLRQTLDQLHLPHVEIEVDGGISLENIREIVQAGATILVAGSTVFQAADPAAMVQQLKAACEM</sequence>
<protein>
    <recommendedName>
        <fullName evidence="7 10">Ribulose-phosphate 3-epimerase</fullName>
        <ecNumber evidence="7 10">5.1.3.1</ecNumber>
    </recommendedName>
</protein>
<dbReference type="Proteomes" id="UP000030661">
    <property type="component" value="Unassembled WGS sequence"/>
</dbReference>
<dbReference type="InterPro" id="IPR000056">
    <property type="entry name" value="Ribul_P_3_epim-like"/>
</dbReference>
<comment type="cofactor">
    <cofactor evidence="3">
        <name>Co(2+)</name>
        <dbReference type="ChEBI" id="CHEBI:48828"/>
    </cofactor>
</comment>
<dbReference type="InterPro" id="IPR011060">
    <property type="entry name" value="RibuloseP-bd_barrel"/>
</dbReference>
<reference evidence="15 16" key="1">
    <citation type="journal article" date="2015" name="PeerJ">
        <title>First genomic representation of candidate bacterial phylum KSB3 points to enhanced environmental sensing as a trigger of wastewater bulking.</title>
        <authorList>
            <person name="Sekiguchi Y."/>
            <person name="Ohashi A."/>
            <person name="Parks D.H."/>
            <person name="Yamauchi T."/>
            <person name="Tyson G.W."/>
            <person name="Hugenholtz P."/>
        </authorList>
    </citation>
    <scope>NUCLEOTIDE SEQUENCE [LARGE SCALE GENOMIC DNA]</scope>
</reference>
<feature type="binding site" evidence="10 14">
    <location>
        <begin position="205"/>
        <end position="206"/>
    </location>
    <ligand>
        <name>substrate</name>
    </ligand>
</feature>
<dbReference type="PROSITE" id="PS01086">
    <property type="entry name" value="RIBUL_P_3_EPIMER_2"/>
    <property type="match status" value="1"/>
</dbReference>
<comment type="cofactor">
    <cofactor evidence="2">
        <name>Mn(2+)</name>
        <dbReference type="ChEBI" id="CHEBI:29035"/>
    </cofactor>
</comment>
<feature type="binding site" evidence="10 13">
    <location>
        <position position="40"/>
    </location>
    <ligand>
        <name>a divalent metal cation</name>
        <dbReference type="ChEBI" id="CHEBI:60240"/>
    </ligand>
</feature>
<dbReference type="GO" id="GO:0005737">
    <property type="term" value="C:cytoplasm"/>
    <property type="evidence" value="ECO:0007669"/>
    <property type="project" value="UniProtKB-ARBA"/>
</dbReference>
<keyword evidence="13" id="KW-0464">Manganese</keyword>
<dbReference type="STRING" id="1499967.U27_02246"/>
<feature type="binding site" evidence="10 13">
    <location>
        <position position="73"/>
    </location>
    <ligand>
        <name>a divalent metal cation</name>
        <dbReference type="ChEBI" id="CHEBI:60240"/>
    </ligand>
</feature>
<dbReference type="SUPFAM" id="SSF51366">
    <property type="entry name" value="Ribulose-phoshate binding barrel"/>
    <property type="match status" value="1"/>
</dbReference>
<feature type="binding site" evidence="10 14">
    <location>
        <position position="73"/>
    </location>
    <ligand>
        <name>substrate</name>
    </ligand>
</feature>
<evidence type="ECO:0000256" key="12">
    <source>
        <dbReference type="PIRSR" id="PIRSR001461-1"/>
    </source>
</evidence>
<keyword evidence="16" id="KW-1185">Reference proteome</keyword>
<evidence type="ECO:0000256" key="7">
    <source>
        <dbReference type="ARBA" id="ARBA00013188"/>
    </source>
</evidence>
<evidence type="ECO:0000256" key="10">
    <source>
        <dbReference type="HAMAP-Rule" id="MF_02227"/>
    </source>
</evidence>
<comment type="cofactor">
    <cofactor evidence="4">
        <name>Zn(2+)</name>
        <dbReference type="ChEBI" id="CHEBI:29105"/>
    </cofactor>
</comment>
<dbReference type="PANTHER" id="PTHR11749">
    <property type="entry name" value="RIBULOSE-5-PHOSPHATE-3-EPIMERASE"/>
    <property type="match status" value="1"/>
</dbReference>
<comment type="function">
    <text evidence="10">Catalyzes the reversible epimerization of D-ribulose 5-phosphate to D-xylulose 5-phosphate.</text>
</comment>
<gene>
    <name evidence="10" type="primary">rpe</name>
    <name evidence="15" type="ORF">U27_02246</name>
</gene>
<evidence type="ECO:0000256" key="3">
    <source>
        <dbReference type="ARBA" id="ARBA00001941"/>
    </source>
</evidence>
<dbReference type="HOGENOM" id="CLU_054856_2_1_0"/>
<dbReference type="CDD" id="cd00429">
    <property type="entry name" value="RPE"/>
    <property type="match status" value="1"/>
</dbReference>
<dbReference type="PROSITE" id="PS01085">
    <property type="entry name" value="RIBUL_P_3_EPIMER_1"/>
    <property type="match status" value="1"/>
</dbReference>
<evidence type="ECO:0000256" key="9">
    <source>
        <dbReference type="ARBA" id="ARBA00023235"/>
    </source>
</evidence>
<evidence type="ECO:0000256" key="1">
    <source>
        <dbReference type="ARBA" id="ARBA00001782"/>
    </source>
</evidence>
<evidence type="ECO:0000256" key="5">
    <source>
        <dbReference type="ARBA" id="ARBA00001954"/>
    </source>
</evidence>
<dbReference type="eggNOG" id="COG0036">
    <property type="taxonomic scope" value="Bacteria"/>
</dbReference>